<evidence type="ECO:0000313" key="1">
    <source>
        <dbReference type="EMBL" id="CQD24235.1"/>
    </source>
</evidence>
<dbReference type="EMBL" id="CTEE01000002">
    <property type="protein sequence ID" value="CQD24235.1"/>
    <property type="molecule type" value="Genomic_DNA"/>
</dbReference>
<protein>
    <recommendedName>
        <fullName evidence="3">IrrE N-terminal-like domain-containing protein</fullName>
    </recommendedName>
</protein>
<gene>
    <name evidence="1" type="ORF">BN1232_06117</name>
</gene>
<organism evidence="1 2">
    <name type="scientific">Mycobacterium lentiflavum</name>
    <dbReference type="NCBI Taxonomy" id="141349"/>
    <lineage>
        <taxon>Bacteria</taxon>
        <taxon>Bacillati</taxon>
        <taxon>Actinomycetota</taxon>
        <taxon>Actinomycetes</taxon>
        <taxon>Mycobacteriales</taxon>
        <taxon>Mycobacteriaceae</taxon>
        <taxon>Mycobacterium</taxon>
        <taxon>Mycobacterium simiae complex</taxon>
    </lineage>
</organism>
<dbReference type="STRING" id="141349.BN1232_06117"/>
<reference evidence="1 2" key="1">
    <citation type="submission" date="2015-03" db="EMBL/GenBank/DDBJ databases">
        <authorList>
            <person name="Urmite Genomes"/>
        </authorList>
    </citation>
    <scope>NUCLEOTIDE SEQUENCE [LARGE SCALE GENOMIC DNA]</scope>
    <source>
        <strain evidence="1 2">CSUR P1491</strain>
    </source>
</reference>
<evidence type="ECO:0008006" key="3">
    <source>
        <dbReference type="Google" id="ProtNLM"/>
    </source>
</evidence>
<proteinExistence type="predicted"/>
<accession>A0A0E4CRA9</accession>
<name>A0A0E4CRA9_MYCLN</name>
<dbReference type="RefSeq" id="WP_090609895.1">
    <property type="nucleotide sequence ID" value="NZ_CTEE01000002.1"/>
</dbReference>
<dbReference type="OrthoDB" id="4144896at2"/>
<dbReference type="Proteomes" id="UP000199251">
    <property type="component" value="Unassembled WGS sequence"/>
</dbReference>
<evidence type="ECO:0000313" key="2">
    <source>
        <dbReference type="Proteomes" id="UP000199251"/>
    </source>
</evidence>
<sequence length="165" mass="18448">MTVSNADMLSMARQLPIPVPWDREVFIQNLSERRGRPITLVPIETAALADSPCGLWLACNDDDLILHASGTSDYHIDQIVRHEVGHMVLGHGRSGERGSDRARVRELCHQILPDLNPEAVRTLLGRTDYSSGQEREAETFASILMLAAAEVADQRSMVRSVFFRR</sequence>
<dbReference type="AlphaFoldDB" id="A0A0E4CRA9"/>